<feature type="domain" description="Major facilitator superfamily (MFS) profile" evidence="7">
    <location>
        <begin position="33"/>
        <end position="545"/>
    </location>
</feature>
<dbReference type="GeneID" id="81376313"/>
<dbReference type="InterPro" id="IPR011701">
    <property type="entry name" value="MFS"/>
</dbReference>
<feature type="transmembrane region" description="Helical" evidence="6">
    <location>
        <begin position="191"/>
        <end position="212"/>
    </location>
</feature>
<evidence type="ECO:0000313" key="8">
    <source>
        <dbReference type="EMBL" id="KAJ5379577.1"/>
    </source>
</evidence>
<evidence type="ECO:0000256" key="6">
    <source>
        <dbReference type="SAM" id="Phobius"/>
    </source>
</evidence>
<dbReference type="GO" id="GO:0022857">
    <property type="term" value="F:transmembrane transporter activity"/>
    <property type="evidence" value="ECO:0007669"/>
    <property type="project" value="InterPro"/>
</dbReference>
<feature type="transmembrane region" description="Helical" evidence="6">
    <location>
        <begin position="101"/>
        <end position="118"/>
    </location>
</feature>
<feature type="transmembrane region" description="Helical" evidence="6">
    <location>
        <begin position="395"/>
        <end position="413"/>
    </location>
</feature>
<feature type="transmembrane region" description="Helical" evidence="6">
    <location>
        <begin position="74"/>
        <end position="94"/>
    </location>
</feature>
<comment type="subcellular location">
    <subcellularLocation>
        <location evidence="1">Membrane</location>
        <topology evidence="1">Multi-pass membrane protein</topology>
    </subcellularLocation>
</comment>
<comment type="caution">
    <text evidence="8">The sequence shown here is derived from an EMBL/GenBank/DDBJ whole genome shotgun (WGS) entry which is preliminary data.</text>
</comment>
<dbReference type="AlphaFoldDB" id="A0A9W9SJZ5"/>
<evidence type="ECO:0000256" key="1">
    <source>
        <dbReference type="ARBA" id="ARBA00004141"/>
    </source>
</evidence>
<dbReference type="GO" id="GO:0005886">
    <property type="term" value="C:plasma membrane"/>
    <property type="evidence" value="ECO:0007669"/>
    <property type="project" value="TreeGrafter"/>
</dbReference>
<feature type="transmembrane region" description="Helical" evidence="6">
    <location>
        <begin position="35"/>
        <end position="62"/>
    </location>
</feature>
<gene>
    <name evidence="8" type="ORF">N7509_012696</name>
</gene>
<sequence length="570" mass="61038">MSSEKPTNEHISRIDQNQDQSPDSVRSHGLTVSGFAVYSAVVLIAFSGLMNVIGAGAFGKYIAISVGGSSESTWLSQVTAIVVTLLGPPIAQAADYWGRKWFVVLTTILGFVGCIVVSRSTSMGMAITGEVLAALGYSSQALLNAIASEIVPRRWRPAAQGIMSLTSGLGAAFSLLFGFAMVSDSSEGWRVFWYVDSGLILSGAILFAFFYNPPPRESQQALTTKAKLRKLDWMAFVLLASGIILLNLSLTWYDNPYPWSNARVASTFALGAAFLIALAGHQVFLKKDGLFNHNIFKNNRNCALALFCIFVEGLFFFSFNNFFPIEMAILYESGDFKLGLRMSITYFAAIFSAIAVSIYSSWTKDIRNPTILAYVLLVIYSVLMATATLGSSKAVFAYPAFAGLGLGIAVANITTAAQLCAPPSLIAITSGLVAGIRSFGGSIALPIFNSIFNSTITKQIPAEIAAAVLPLGLSPDDLGRFIVALTSQDQQALEIIPGVTTSMIDAGHQGLATAYLLGFRYVWIAAGAFAFVAAVGSCFFVNTRDDLNMQIDAPLQPQHGDDESMKAIET</sequence>
<dbReference type="PANTHER" id="PTHR23501">
    <property type="entry name" value="MAJOR FACILITATOR SUPERFAMILY"/>
    <property type="match status" value="1"/>
</dbReference>
<dbReference type="Proteomes" id="UP001147747">
    <property type="component" value="Unassembled WGS sequence"/>
</dbReference>
<dbReference type="InterPro" id="IPR036259">
    <property type="entry name" value="MFS_trans_sf"/>
</dbReference>
<feature type="transmembrane region" description="Helical" evidence="6">
    <location>
        <begin position="425"/>
        <end position="448"/>
    </location>
</feature>
<feature type="transmembrane region" description="Helical" evidence="6">
    <location>
        <begin position="304"/>
        <end position="323"/>
    </location>
</feature>
<dbReference type="Pfam" id="PF07690">
    <property type="entry name" value="MFS_1"/>
    <property type="match status" value="1"/>
</dbReference>
<dbReference type="PROSITE" id="PS50850">
    <property type="entry name" value="MFS"/>
    <property type="match status" value="1"/>
</dbReference>
<feature type="region of interest" description="Disordered" evidence="5">
    <location>
        <begin position="1"/>
        <end position="25"/>
    </location>
</feature>
<dbReference type="PANTHER" id="PTHR23501:SF195">
    <property type="entry name" value="PEP5"/>
    <property type="match status" value="1"/>
</dbReference>
<feature type="transmembrane region" description="Helical" evidence="6">
    <location>
        <begin position="343"/>
        <end position="359"/>
    </location>
</feature>
<proteinExistence type="predicted"/>
<reference evidence="8" key="1">
    <citation type="submission" date="2022-12" db="EMBL/GenBank/DDBJ databases">
        <authorList>
            <person name="Petersen C."/>
        </authorList>
    </citation>
    <scope>NUCLEOTIDE SEQUENCE</scope>
    <source>
        <strain evidence="8">IBT 29677</strain>
    </source>
</reference>
<evidence type="ECO:0000256" key="2">
    <source>
        <dbReference type="ARBA" id="ARBA00022692"/>
    </source>
</evidence>
<dbReference type="SUPFAM" id="SSF103473">
    <property type="entry name" value="MFS general substrate transporter"/>
    <property type="match status" value="1"/>
</dbReference>
<feature type="compositionally biased region" description="Basic and acidic residues" evidence="5">
    <location>
        <begin position="1"/>
        <end position="13"/>
    </location>
</feature>
<evidence type="ECO:0000256" key="5">
    <source>
        <dbReference type="SAM" id="MobiDB-lite"/>
    </source>
</evidence>
<reference evidence="8" key="2">
    <citation type="journal article" date="2023" name="IMA Fungus">
        <title>Comparative genomic study of the Penicillium genus elucidates a diverse pangenome and 15 lateral gene transfer events.</title>
        <authorList>
            <person name="Petersen C."/>
            <person name="Sorensen T."/>
            <person name="Nielsen M.R."/>
            <person name="Sondergaard T.E."/>
            <person name="Sorensen J.L."/>
            <person name="Fitzpatrick D.A."/>
            <person name="Frisvad J.C."/>
            <person name="Nielsen K.L."/>
        </authorList>
    </citation>
    <scope>NUCLEOTIDE SEQUENCE</scope>
    <source>
        <strain evidence="8">IBT 29677</strain>
    </source>
</reference>
<dbReference type="InterPro" id="IPR020846">
    <property type="entry name" value="MFS_dom"/>
</dbReference>
<dbReference type="RefSeq" id="XP_056483363.1">
    <property type="nucleotide sequence ID" value="XM_056637333.1"/>
</dbReference>
<evidence type="ECO:0000256" key="4">
    <source>
        <dbReference type="ARBA" id="ARBA00023136"/>
    </source>
</evidence>
<dbReference type="OrthoDB" id="2587356at2759"/>
<feature type="transmembrane region" description="Helical" evidence="6">
    <location>
        <begin position="265"/>
        <end position="284"/>
    </location>
</feature>
<name>A0A9W9SJZ5_9EURO</name>
<feature type="transmembrane region" description="Helical" evidence="6">
    <location>
        <begin position="158"/>
        <end position="179"/>
    </location>
</feature>
<evidence type="ECO:0000313" key="9">
    <source>
        <dbReference type="Proteomes" id="UP001147747"/>
    </source>
</evidence>
<feature type="transmembrane region" description="Helical" evidence="6">
    <location>
        <begin position="233"/>
        <end position="253"/>
    </location>
</feature>
<protein>
    <recommendedName>
        <fullName evidence="7">Major facilitator superfamily (MFS) profile domain-containing protein</fullName>
    </recommendedName>
</protein>
<feature type="compositionally biased region" description="Polar residues" evidence="5">
    <location>
        <begin position="14"/>
        <end position="24"/>
    </location>
</feature>
<keyword evidence="3 6" id="KW-1133">Transmembrane helix</keyword>
<feature type="transmembrane region" description="Helical" evidence="6">
    <location>
        <begin position="371"/>
        <end position="389"/>
    </location>
</feature>
<accession>A0A9W9SJZ5</accession>
<keyword evidence="9" id="KW-1185">Reference proteome</keyword>
<organism evidence="8 9">
    <name type="scientific">Penicillium cosmopolitanum</name>
    <dbReference type="NCBI Taxonomy" id="1131564"/>
    <lineage>
        <taxon>Eukaryota</taxon>
        <taxon>Fungi</taxon>
        <taxon>Dikarya</taxon>
        <taxon>Ascomycota</taxon>
        <taxon>Pezizomycotina</taxon>
        <taxon>Eurotiomycetes</taxon>
        <taxon>Eurotiomycetidae</taxon>
        <taxon>Eurotiales</taxon>
        <taxon>Aspergillaceae</taxon>
        <taxon>Penicillium</taxon>
    </lineage>
</organism>
<dbReference type="PROSITE" id="PS00216">
    <property type="entry name" value="SUGAR_TRANSPORT_1"/>
    <property type="match status" value="1"/>
</dbReference>
<dbReference type="InterPro" id="IPR005829">
    <property type="entry name" value="Sugar_transporter_CS"/>
</dbReference>
<evidence type="ECO:0000256" key="3">
    <source>
        <dbReference type="ARBA" id="ARBA00022989"/>
    </source>
</evidence>
<dbReference type="EMBL" id="JAPZBU010000011">
    <property type="protein sequence ID" value="KAJ5379577.1"/>
    <property type="molecule type" value="Genomic_DNA"/>
</dbReference>
<dbReference type="Gene3D" id="1.20.1250.20">
    <property type="entry name" value="MFS general substrate transporter like domains"/>
    <property type="match status" value="1"/>
</dbReference>
<keyword evidence="2 6" id="KW-0812">Transmembrane</keyword>
<keyword evidence="4 6" id="KW-0472">Membrane</keyword>
<feature type="transmembrane region" description="Helical" evidence="6">
    <location>
        <begin position="521"/>
        <end position="541"/>
    </location>
</feature>
<evidence type="ECO:0000259" key="7">
    <source>
        <dbReference type="PROSITE" id="PS50850"/>
    </source>
</evidence>